<sequence length="241" mass="26854">MKLTEAQALLERCFGGVTEGAPRLVEAEDARFVERPSAVWLEYRWYVSQRGLAEVFLKSERVPVAARADAEATVLRVHLLGAADGLAERAAGLLVGGRPAPERLMGLFDDDGLRRECVAFGRTSVTVEHWDTPGPRKLLEEARFHALAERLRDTASTPEERHESVQRLADERSPRVVEALLGLLSRQPSLMALRVLSEWGEARARAPLKAALDAVRPDNPADLWTLTALDRRLEAWAHVER</sequence>
<keyword evidence="3" id="KW-1185">Reference proteome</keyword>
<dbReference type="OrthoDB" id="5501183at2"/>
<reference evidence="1 4" key="2">
    <citation type="submission" date="2019-07" db="EMBL/GenBank/DDBJ databases">
        <title>Whole genome shotgun sequence of Myxococcus fulvus NBRC 100333.</title>
        <authorList>
            <person name="Hosoyama A."/>
            <person name="Uohara A."/>
            <person name="Ohji S."/>
            <person name="Ichikawa N."/>
        </authorList>
    </citation>
    <scope>NUCLEOTIDE SEQUENCE [LARGE SCALE GENOMIC DNA]</scope>
    <source>
        <strain evidence="1 4">NBRC 100333</strain>
    </source>
</reference>
<evidence type="ECO:0000313" key="4">
    <source>
        <dbReference type="Proteomes" id="UP000321514"/>
    </source>
</evidence>
<organism evidence="1 4">
    <name type="scientific">Myxococcus fulvus</name>
    <dbReference type="NCBI Taxonomy" id="33"/>
    <lineage>
        <taxon>Bacteria</taxon>
        <taxon>Pseudomonadati</taxon>
        <taxon>Myxococcota</taxon>
        <taxon>Myxococcia</taxon>
        <taxon>Myxococcales</taxon>
        <taxon>Cystobacterineae</taxon>
        <taxon>Myxococcaceae</taxon>
        <taxon>Myxococcus</taxon>
    </lineage>
</organism>
<dbReference type="RefSeq" id="WP_074950237.1">
    <property type="nucleotide sequence ID" value="NZ_BJXR01000043.1"/>
</dbReference>
<dbReference type="Proteomes" id="UP000321514">
    <property type="component" value="Unassembled WGS sequence"/>
</dbReference>
<proteinExistence type="predicted"/>
<accession>A0A511T9V3</accession>
<comment type="caution">
    <text evidence="1">The sequence shown here is derived from an EMBL/GenBank/DDBJ whole genome shotgun (WGS) entry which is preliminary data.</text>
</comment>
<dbReference type="AlphaFoldDB" id="A0A511T9V3"/>
<evidence type="ECO:0000313" key="2">
    <source>
        <dbReference type="EMBL" id="SET37486.1"/>
    </source>
</evidence>
<dbReference type="Proteomes" id="UP000183760">
    <property type="component" value="Unassembled WGS sequence"/>
</dbReference>
<gene>
    <name evidence="1" type="ORF">MFU01_59760</name>
    <name evidence="2" type="ORF">SAMN05443572_10257</name>
</gene>
<name>A0A511T9V3_MYXFU</name>
<protein>
    <recommendedName>
        <fullName evidence="5">HEAT repeat domain-containing protein</fullName>
    </recommendedName>
</protein>
<evidence type="ECO:0000313" key="3">
    <source>
        <dbReference type="Proteomes" id="UP000183760"/>
    </source>
</evidence>
<dbReference type="EMBL" id="FOIB01000002">
    <property type="protein sequence ID" value="SET37486.1"/>
    <property type="molecule type" value="Genomic_DNA"/>
</dbReference>
<dbReference type="STRING" id="1334629.MFUL124B02_31590"/>
<reference evidence="2 3" key="1">
    <citation type="submission" date="2016-10" db="EMBL/GenBank/DDBJ databases">
        <authorList>
            <person name="Varghese N."/>
            <person name="Submissions S."/>
        </authorList>
    </citation>
    <scope>NUCLEOTIDE SEQUENCE [LARGE SCALE GENOMIC DNA]</scope>
    <source>
        <strain evidence="2 3">DSM 16525</strain>
    </source>
</reference>
<evidence type="ECO:0000313" key="1">
    <source>
        <dbReference type="EMBL" id="GEN10939.1"/>
    </source>
</evidence>
<evidence type="ECO:0008006" key="5">
    <source>
        <dbReference type="Google" id="ProtNLM"/>
    </source>
</evidence>
<dbReference type="EMBL" id="BJXR01000043">
    <property type="protein sequence ID" value="GEN10939.1"/>
    <property type="molecule type" value="Genomic_DNA"/>
</dbReference>